<keyword evidence="2" id="KW-1185">Reference proteome</keyword>
<reference evidence="1 2" key="1">
    <citation type="submission" date="2018-04" db="EMBL/GenBank/DDBJ databases">
        <title>Pedobacter chongqingensis sp. nov., isolated from a rottenly hemp rope.</title>
        <authorList>
            <person name="Cai Y."/>
        </authorList>
    </citation>
    <scope>NUCLEOTIDE SEQUENCE [LARGE SCALE GENOMIC DNA]</scope>
    <source>
        <strain evidence="1 2">FJ4-8</strain>
    </source>
</reference>
<evidence type="ECO:0000313" key="2">
    <source>
        <dbReference type="Proteomes" id="UP000245647"/>
    </source>
</evidence>
<comment type="caution">
    <text evidence="1">The sequence shown here is derived from an EMBL/GenBank/DDBJ whole genome shotgun (WGS) entry which is preliminary data.</text>
</comment>
<name>A0A2U2PDI3_9SPHI</name>
<sequence length="172" mass="19507">MSELKTSDPAALHFLMTDDLFSINEPPMPAEEPHNQVPEEQRKEEALVFDYQGDNNRYILLLHHSPGQKHMPANEFDALQSILSAKKMELKDIALVNLAEYPGASFDNLKAYFACSSIILFGIPPQTLKMPELPMNVITSCNGVKALFTYNFGEMLGSNDKKRLFWNEMKKI</sequence>
<proteinExistence type="predicted"/>
<dbReference type="AlphaFoldDB" id="A0A2U2PDI3"/>
<accession>A0A2U2PDI3</accession>
<dbReference type="EMBL" id="QEAS01000014">
    <property type="protein sequence ID" value="PWG79446.1"/>
    <property type="molecule type" value="Genomic_DNA"/>
</dbReference>
<evidence type="ECO:0000313" key="1">
    <source>
        <dbReference type="EMBL" id="PWG79446.1"/>
    </source>
</evidence>
<dbReference type="OrthoDB" id="797407at2"/>
<gene>
    <name evidence="1" type="ORF">DDR33_16940</name>
</gene>
<dbReference type="Proteomes" id="UP000245647">
    <property type="component" value="Unassembled WGS sequence"/>
</dbReference>
<protein>
    <submittedName>
        <fullName evidence="1">Uncharacterized protein</fullName>
    </submittedName>
</protein>
<dbReference type="RefSeq" id="WP_109416988.1">
    <property type="nucleotide sequence ID" value="NZ_QEAS01000014.1"/>
</dbReference>
<organism evidence="1 2">
    <name type="scientific">Pararcticibacter amylolyticus</name>
    <dbReference type="NCBI Taxonomy" id="2173175"/>
    <lineage>
        <taxon>Bacteria</taxon>
        <taxon>Pseudomonadati</taxon>
        <taxon>Bacteroidota</taxon>
        <taxon>Sphingobacteriia</taxon>
        <taxon>Sphingobacteriales</taxon>
        <taxon>Sphingobacteriaceae</taxon>
        <taxon>Pararcticibacter</taxon>
    </lineage>
</organism>